<feature type="signal peptide" evidence="3">
    <location>
        <begin position="1"/>
        <end position="25"/>
    </location>
</feature>
<feature type="domain" description="NodB homology" evidence="4">
    <location>
        <begin position="38"/>
        <end position="255"/>
    </location>
</feature>
<keyword evidence="1" id="KW-0479">Metal-binding</keyword>
<keyword evidence="2" id="KW-0378">Hydrolase</keyword>
<dbReference type="CDD" id="cd10967">
    <property type="entry name" value="CE4_GLA_like_6s"/>
    <property type="match status" value="1"/>
</dbReference>
<dbReference type="PROSITE" id="PS51677">
    <property type="entry name" value="NODB"/>
    <property type="match status" value="1"/>
</dbReference>
<dbReference type="InterPro" id="IPR002509">
    <property type="entry name" value="NODB_dom"/>
</dbReference>
<dbReference type="Proteomes" id="UP000680038">
    <property type="component" value="Unassembled WGS sequence"/>
</dbReference>
<dbReference type="SUPFAM" id="SSF88713">
    <property type="entry name" value="Glycoside hydrolase/deacetylase"/>
    <property type="match status" value="1"/>
</dbReference>
<name>A0A916JAU1_9BACT</name>
<dbReference type="InterPro" id="IPR050248">
    <property type="entry name" value="Polysacc_deacetylase_ArnD"/>
</dbReference>
<dbReference type="RefSeq" id="WP_215239078.1">
    <property type="nucleotide sequence ID" value="NZ_CAJRAF010000002.1"/>
</dbReference>
<gene>
    <name evidence="5" type="ORF">DYBT9275_02442</name>
</gene>
<keyword evidence="3" id="KW-0732">Signal</keyword>
<dbReference type="Pfam" id="PF01522">
    <property type="entry name" value="Polysacc_deac_1"/>
    <property type="match status" value="1"/>
</dbReference>
<dbReference type="PANTHER" id="PTHR10587:SF133">
    <property type="entry name" value="CHITIN DEACETYLASE 1-RELATED"/>
    <property type="match status" value="1"/>
</dbReference>
<keyword evidence="6" id="KW-1185">Reference proteome</keyword>
<reference evidence="5" key="1">
    <citation type="submission" date="2021-04" db="EMBL/GenBank/DDBJ databases">
        <authorList>
            <person name="Rodrigo-Torres L."/>
            <person name="Arahal R. D."/>
            <person name="Lucena T."/>
        </authorList>
    </citation>
    <scope>NUCLEOTIDE SEQUENCE</scope>
    <source>
        <strain evidence="5">CECT 9275</strain>
    </source>
</reference>
<dbReference type="Gene3D" id="2.60.120.260">
    <property type="entry name" value="Galactose-binding domain-like"/>
    <property type="match status" value="1"/>
</dbReference>
<evidence type="ECO:0000313" key="5">
    <source>
        <dbReference type="EMBL" id="CAG5000335.1"/>
    </source>
</evidence>
<evidence type="ECO:0000313" key="6">
    <source>
        <dbReference type="Proteomes" id="UP000680038"/>
    </source>
</evidence>
<dbReference type="PANTHER" id="PTHR10587">
    <property type="entry name" value="GLYCOSYL TRANSFERASE-RELATED"/>
    <property type="match status" value="1"/>
</dbReference>
<evidence type="ECO:0000259" key="4">
    <source>
        <dbReference type="PROSITE" id="PS51677"/>
    </source>
</evidence>
<dbReference type="Gene3D" id="3.20.20.370">
    <property type="entry name" value="Glycoside hydrolase/deacetylase"/>
    <property type="match status" value="1"/>
</dbReference>
<protein>
    <recommendedName>
        <fullName evidence="4">NodB homology domain-containing protein</fullName>
    </recommendedName>
</protein>
<organism evidence="5 6">
    <name type="scientific">Dyadobacter helix</name>
    <dbReference type="NCBI Taxonomy" id="2822344"/>
    <lineage>
        <taxon>Bacteria</taxon>
        <taxon>Pseudomonadati</taxon>
        <taxon>Bacteroidota</taxon>
        <taxon>Cytophagia</taxon>
        <taxon>Cytophagales</taxon>
        <taxon>Spirosomataceae</taxon>
        <taxon>Dyadobacter</taxon>
    </lineage>
</organism>
<evidence type="ECO:0000256" key="3">
    <source>
        <dbReference type="SAM" id="SignalP"/>
    </source>
</evidence>
<dbReference type="AlphaFoldDB" id="A0A916JAU1"/>
<dbReference type="GO" id="GO:0016810">
    <property type="term" value="F:hydrolase activity, acting on carbon-nitrogen (but not peptide) bonds"/>
    <property type="evidence" value="ECO:0007669"/>
    <property type="project" value="InterPro"/>
</dbReference>
<feature type="chain" id="PRO_5038000525" description="NodB homology domain-containing protein" evidence="3">
    <location>
        <begin position="26"/>
        <end position="416"/>
    </location>
</feature>
<evidence type="ECO:0000256" key="1">
    <source>
        <dbReference type="ARBA" id="ARBA00022723"/>
    </source>
</evidence>
<dbReference type="GO" id="GO:0005975">
    <property type="term" value="P:carbohydrate metabolic process"/>
    <property type="evidence" value="ECO:0007669"/>
    <property type="project" value="InterPro"/>
</dbReference>
<dbReference type="GO" id="GO:0046872">
    <property type="term" value="F:metal ion binding"/>
    <property type="evidence" value="ECO:0007669"/>
    <property type="project" value="UniProtKB-KW"/>
</dbReference>
<comment type="caution">
    <text evidence="5">The sequence shown here is derived from an EMBL/GenBank/DDBJ whole genome shotgun (WGS) entry which is preliminary data.</text>
</comment>
<sequence length="416" mass="45493">MQSCKSTAFLFLIALSLLRSEITIAQKETFKWPEGKKTAISLSFDDARGSQATKGIPFLDQYNVKGTFYLVPSAAEKQLTGWKKAVASGHEIGNHSVNHPCSGNFAWARPNALEGYTLEKMKAELIDANNQIERMLGVKPEVFAYPCGGTFVGRGVNTKSYIPVVAELFLTGRGWLDEGPNDPAFCDFAQLTGMEMDGKDFEQILPLIQQARSGGQWLVLAGHEMGESGGQTTRLSMLKKLIEYAQDPANGIWLAPVGTVAKYIQTAKDEKKEVAVNKPETVRAAADGTYSLSAASGKATGPKIQFMPEWNAFGWFTAADRVEWDMDVSKGGTFDVTLEWSVSDEEAGKPFVLETGKSVIKGKTEKSGSWETFKSRQIGQIKLSPGKHKMVFRPDSKFEKGALLDLRGIKLSPAGK</sequence>
<evidence type="ECO:0000256" key="2">
    <source>
        <dbReference type="ARBA" id="ARBA00022801"/>
    </source>
</evidence>
<dbReference type="GO" id="GO:0016020">
    <property type="term" value="C:membrane"/>
    <property type="evidence" value="ECO:0007669"/>
    <property type="project" value="TreeGrafter"/>
</dbReference>
<dbReference type="EMBL" id="CAJRAF010000002">
    <property type="protein sequence ID" value="CAG5000335.1"/>
    <property type="molecule type" value="Genomic_DNA"/>
</dbReference>
<accession>A0A916JAU1</accession>
<proteinExistence type="predicted"/>
<dbReference type="InterPro" id="IPR011330">
    <property type="entry name" value="Glyco_hydro/deAcase_b/a-brl"/>
</dbReference>